<dbReference type="OrthoDB" id="2271848at2759"/>
<evidence type="ECO:0000313" key="1">
    <source>
        <dbReference type="EMBL" id="EPB84824.1"/>
    </source>
</evidence>
<accession>S2J5B3</accession>
<dbReference type="EMBL" id="KE124028">
    <property type="protein sequence ID" value="EPB84824.1"/>
    <property type="molecule type" value="Genomic_DNA"/>
</dbReference>
<gene>
    <name evidence="1" type="ORF">HMPREF1544_08394</name>
</gene>
<dbReference type="VEuPathDB" id="FungiDB:HMPREF1544_08394"/>
<reference evidence="2" key="1">
    <citation type="submission" date="2013-05" db="EMBL/GenBank/DDBJ databases">
        <title>The Genome sequence of Mucor circinelloides f. circinelloides 1006PhL.</title>
        <authorList>
            <consortium name="The Broad Institute Genomics Platform"/>
            <person name="Cuomo C."/>
            <person name="Earl A."/>
            <person name="Findley K."/>
            <person name="Lee S.C."/>
            <person name="Walker B."/>
            <person name="Young S."/>
            <person name="Zeng Q."/>
            <person name="Gargeya S."/>
            <person name="Fitzgerald M."/>
            <person name="Haas B."/>
            <person name="Abouelleil A."/>
            <person name="Allen A.W."/>
            <person name="Alvarado L."/>
            <person name="Arachchi H.M."/>
            <person name="Berlin A.M."/>
            <person name="Chapman S.B."/>
            <person name="Gainer-Dewar J."/>
            <person name="Goldberg J."/>
            <person name="Griggs A."/>
            <person name="Gujja S."/>
            <person name="Hansen M."/>
            <person name="Howarth C."/>
            <person name="Imamovic A."/>
            <person name="Ireland A."/>
            <person name="Larimer J."/>
            <person name="McCowan C."/>
            <person name="Murphy C."/>
            <person name="Pearson M."/>
            <person name="Poon T.W."/>
            <person name="Priest M."/>
            <person name="Roberts A."/>
            <person name="Saif S."/>
            <person name="Shea T."/>
            <person name="Sisk P."/>
            <person name="Sykes S."/>
            <person name="Wortman J."/>
            <person name="Nusbaum C."/>
            <person name="Birren B."/>
        </authorList>
    </citation>
    <scope>NUCLEOTIDE SEQUENCE [LARGE SCALE GENOMIC DNA]</scope>
    <source>
        <strain evidence="2">1006PhL</strain>
    </source>
</reference>
<dbReference type="InParanoid" id="S2J5B3"/>
<proteinExistence type="predicted"/>
<evidence type="ECO:0000313" key="2">
    <source>
        <dbReference type="Proteomes" id="UP000014254"/>
    </source>
</evidence>
<dbReference type="AlphaFoldDB" id="S2J5B3"/>
<protein>
    <submittedName>
        <fullName evidence="1">Uncharacterized protein</fullName>
    </submittedName>
</protein>
<organism evidence="1 2">
    <name type="scientific">Mucor circinelloides f. circinelloides (strain 1006PhL)</name>
    <name type="common">Mucormycosis agent</name>
    <name type="synonym">Calyptromyces circinelloides</name>
    <dbReference type="NCBI Taxonomy" id="1220926"/>
    <lineage>
        <taxon>Eukaryota</taxon>
        <taxon>Fungi</taxon>
        <taxon>Fungi incertae sedis</taxon>
        <taxon>Mucoromycota</taxon>
        <taxon>Mucoromycotina</taxon>
        <taxon>Mucoromycetes</taxon>
        <taxon>Mucorales</taxon>
        <taxon>Mucorineae</taxon>
        <taxon>Mucoraceae</taxon>
        <taxon>Mucor</taxon>
    </lineage>
</organism>
<dbReference type="Proteomes" id="UP000014254">
    <property type="component" value="Unassembled WGS sequence"/>
</dbReference>
<keyword evidence="2" id="KW-1185">Reference proteome</keyword>
<name>S2J5B3_MUCC1</name>
<sequence length="117" mass="13486">MWRGWMPTAARWRPRAKRGPATSCSSVTLDLDSYVAEAKTPSLQASASNRVQQIAQWTIDKPSNTDTEIFDLWHRRFVKSLTIIQPEMKIKKQTISPTWTTIATLKTKMNENESSWF</sequence>